<dbReference type="Proteomes" id="UP000199228">
    <property type="component" value="Unassembled WGS sequence"/>
</dbReference>
<keyword evidence="5" id="KW-0812">Transmembrane</keyword>
<evidence type="ECO:0000259" key="6">
    <source>
        <dbReference type="PROSITE" id="PS51635"/>
    </source>
</evidence>
<feature type="short sequence motif" description="DGA/G" evidence="4">
    <location>
        <begin position="162"/>
        <end position="164"/>
    </location>
</feature>
<evidence type="ECO:0000256" key="1">
    <source>
        <dbReference type="ARBA" id="ARBA00022801"/>
    </source>
</evidence>
<evidence type="ECO:0000313" key="8">
    <source>
        <dbReference type="Proteomes" id="UP000199228"/>
    </source>
</evidence>
<dbReference type="Pfam" id="PF01734">
    <property type="entry name" value="Patatin"/>
    <property type="match status" value="1"/>
</dbReference>
<dbReference type="OrthoDB" id="9802424at2"/>
<proteinExistence type="predicted"/>
<keyword evidence="5" id="KW-0472">Membrane</keyword>
<evidence type="ECO:0000313" key="7">
    <source>
        <dbReference type="EMBL" id="SDB01701.1"/>
    </source>
</evidence>
<evidence type="ECO:0000256" key="5">
    <source>
        <dbReference type="SAM" id="Phobius"/>
    </source>
</evidence>
<evidence type="ECO:0000256" key="3">
    <source>
        <dbReference type="ARBA" id="ARBA00023098"/>
    </source>
</evidence>
<dbReference type="InterPro" id="IPR002641">
    <property type="entry name" value="PNPLA_dom"/>
</dbReference>
<dbReference type="AlphaFoldDB" id="A0A1G5ZZR9"/>
<dbReference type="GO" id="GO:0016787">
    <property type="term" value="F:hydrolase activity"/>
    <property type="evidence" value="ECO:0007669"/>
    <property type="project" value="UniProtKB-UniRule"/>
</dbReference>
<dbReference type="InterPro" id="IPR045943">
    <property type="entry name" value="DUF6363"/>
</dbReference>
<protein>
    <submittedName>
        <fullName evidence="7">Predicted phospholipase, patatin/cPLA2 family</fullName>
    </submittedName>
</protein>
<keyword evidence="5" id="KW-1133">Transmembrane helix</keyword>
<dbReference type="InterPro" id="IPR050301">
    <property type="entry name" value="NTE"/>
</dbReference>
<feature type="domain" description="PNPLA" evidence="6">
    <location>
        <begin position="6"/>
        <end position="175"/>
    </location>
</feature>
<feature type="short sequence motif" description="GXSXG" evidence="4">
    <location>
        <begin position="37"/>
        <end position="41"/>
    </location>
</feature>
<name>A0A1G5ZZR9_EUBOX</name>
<dbReference type="RefSeq" id="WP_090170737.1">
    <property type="nucleotide sequence ID" value="NZ_FMXR01000004.1"/>
</dbReference>
<dbReference type="InterPro" id="IPR016035">
    <property type="entry name" value="Acyl_Trfase/lysoPLipase"/>
</dbReference>
<dbReference type="PANTHER" id="PTHR14226">
    <property type="entry name" value="NEUROPATHY TARGET ESTERASE/SWISS CHEESE D.MELANOGASTER"/>
    <property type="match status" value="1"/>
</dbReference>
<dbReference type="SUPFAM" id="SSF52151">
    <property type="entry name" value="FabD/lysophospholipase-like"/>
    <property type="match status" value="1"/>
</dbReference>
<dbReference type="STRING" id="1732.SAMN02910417_00046"/>
<dbReference type="InterPro" id="IPR037483">
    <property type="entry name" value="YjjU-like"/>
</dbReference>
<accession>A0A1G5ZZR9</accession>
<feature type="transmembrane region" description="Helical" evidence="5">
    <location>
        <begin position="32"/>
        <end position="51"/>
    </location>
</feature>
<dbReference type="Pfam" id="PF19890">
    <property type="entry name" value="DUF6363"/>
    <property type="match status" value="1"/>
</dbReference>
<keyword evidence="8" id="KW-1185">Reference proteome</keyword>
<dbReference type="PANTHER" id="PTHR14226:SF25">
    <property type="entry name" value="PHOSPHOESTERASE"/>
    <property type="match status" value="1"/>
</dbReference>
<dbReference type="EMBL" id="FMXR01000004">
    <property type="protein sequence ID" value="SDB01701.1"/>
    <property type="molecule type" value="Genomic_DNA"/>
</dbReference>
<keyword evidence="3 4" id="KW-0443">Lipid metabolism</keyword>
<evidence type="ECO:0000256" key="4">
    <source>
        <dbReference type="PROSITE-ProRule" id="PRU01161"/>
    </source>
</evidence>
<dbReference type="GO" id="GO:0016042">
    <property type="term" value="P:lipid catabolic process"/>
    <property type="evidence" value="ECO:0007669"/>
    <property type="project" value="UniProtKB-UniRule"/>
</dbReference>
<sequence length="287" mass="32465">MGKVGLIMEGGGMRCAYGAALLDKFLDDGISFNYAIGVSAGAGCLVSYLGGQRDRNFRFYSIHLNDPDYFGARCFLRNGSFFNLSHIYHDMIIHDGVDPLNYRNIMDNPCELEMVTTNAHHGTAEYLTKDDLAQDDYWALMASCAIPIVCKPTSHNGRIYYDGGVVDSIPVARALFKGCDKLVVLLSKSRDYKMTSQKYPLLYHMLLHRYPLVAKALDKRHLVYEASRSKCFELEKKGQAFLFTPSHDPGVTPYTKNATLLKEFYEIGLQDYDNRKEMLLQFLNTSL</sequence>
<gene>
    <name evidence="7" type="ORF">SAMN02910417_00046</name>
</gene>
<comment type="caution">
    <text evidence="4">Lacks conserved residue(s) required for the propagation of feature annotation.</text>
</comment>
<feature type="active site" description="Nucleophile" evidence="4">
    <location>
        <position position="39"/>
    </location>
</feature>
<reference evidence="7 8" key="1">
    <citation type="submission" date="2016-10" db="EMBL/GenBank/DDBJ databases">
        <authorList>
            <person name="de Groot N.N."/>
        </authorList>
    </citation>
    <scope>NUCLEOTIDE SEQUENCE [LARGE SCALE GENOMIC DNA]</scope>
    <source>
        <strain evidence="7 8">DSM 3217</strain>
    </source>
</reference>
<feature type="active site" description="Proton acceptor" evidence="4">
    <location>
        <position position="162"/>
    </location>
</feature>
<dbReference type="PROSITE" id="PS51635">
    <property type="entry name" value="PNPLA"/>
    <property type="match status" value="1"/>
</dbReference>
<keyword evidence="2 4" id="KW-0442">Lipid degradation</keyword>
<organism evidence="7 8">
    <name type="scientific">Eubacterium oxidoreducens</name>
    <dbReference type="NCBI Taxonomy" id="1732"/>
    <lineage>
        <taxon>Bacteria</taxon>
        <taxon>Bacillati</taxon>
        <taxon>Bacillota</taxon>
        <taxon>Clostridia</taxon>
        <taxon>Eubacteriales</taxon>
        <taxon>Eubacteriaceae</taxon>
        <taxon>Eubacterium</taxon>
    </lineage>
</organism>
<keyword evidence="1 4" id="KW-0378">Hydrolase</keyword>
<dbReference type="Gene3D" id="3.40.1090.10">
    <property type="entry name" value="Cytosolic phospholipase A2 catalytic domain"/>
    <property type="match status" value="1"/>
</dbReference>
<evidence type="ECO:0000256" key="2">
    <source>
        <dbReference type="ARBA" id="ARBA00022963"/>
    </source>
</evidence>
<dbReference type="CDD" id="cd07208">
    <property type="entry name" value="Pat_hypo_Ecoli_yjju_like"/>
    <property type="match status" value="1"/>
</dbReference>